<dbReference type="InterPro" id="IPR013747">
    <property type="entry name" value="ACP_syn_III_C"/>
</dbReference>
<evidence type="ECO:0000259" key="3">
    <source>
        <dbReference type="Pfam" id="PF08541"/>
    </source>
</evidence>
<dbReference type="SUPFAM" id="SSF53901">
    <property type="entry name" value="Thiolase-like"/>
    <property type="match status" value="1"/>
</dbReference>
<dbReference type="EMBL" id="FP929056">
    <property type="protein sequence ID" value="CBL28450.1"/>
    <property type="molecule type" value="Genomic_DNA"/>
</dbReference>
<dbReference type="PANTHER" id="PTHR34069:SF2">
    <property type="entry name" value="BETA-KETOACYL-[ACYL-CARRIER-PROTEIN] SYNTHASE III"/>
    <property type="match status" value="1"/>
</dbReference>
<name>A0AB94IXH1_9BACT</name>
<protein>
    <submittedName>
        <fullName evidence="5">3-oxoacyl-[acyl-carrier-protein] synthase III</fullName>
        <ecNumber evidence="5">2.3.1.180</ecNumber>
    </submittedName>
</protein>
<organism evidence="5 6">
    <name type="scientific">Fretibacterium fastidiosum</name>
    <dbReference type="NCBI Taxonomy" id="651822"/>
    <lineage>
        <taxon>Bacteria</taxon>
        <taxon>Thermotogati</taxon>
        <taxon>Synergistota</taxon>
        <taxon>Synergistia</taxon>
        <taxon>Synergistales</taxon>
        <taxon>Aminobacteriaceae</taxon>
        <taxon>Fretibacterium</taxon>
    </lineage>
</organism>
<keyword evidence="2 5" id="KW-0012">Acyltransferase</keyword>
<dbReference type="Gene3D" id="3.40.47.10">
    <property type="match status" value="1"/>
</dbReference>
<evidence type="ECO:0000313" key="6">
    <source>
        <dbReference type="Proteomes" id="UP000008957"/>
    </source>
</evidence>
<dbReference type="CDD" id="cd00830">
    <property type="entry name" value="KAS_III"/>
    <property type="match status" value="1"/>
</dbReference>
<dbReference type="GO" id="GO:0006633">
    <property type="term" value="P:fatty acid biosynthetic process"/>
    <property type="evidence" value="ECO:0007669"/>
    <property type="project" value="InterPro"/>
</dbReference>
<sequence length="357" mass="37649">MKFCTLSGVKIGGVAACVPRDRVDNGTAGAELFGSRLADTIRVTGIRERRVAPPGVTSLDLSVAAGKRLLDAAALDPATVGGVIFVTQTPDHDMPNNSSRAAHLLGLPKDCSAVDTNFGCSGYVYGLWLAGLMARSLAAPVLLLDGETQSRCTSPRDRSTALIFGDAGSATLVLPDEGAAPWHFGFLTDGSKHEVLIIPEGRSRQPFNERSLEYREWPDGSVRRPIDIRMDGMAVFDFVVRNVPGCLKALLSGAGCSASEVDLLLLHQANLFMIQQTAKLLNVPLERMPVSLDRYGNSSSATIPVTVCSEAAQQVAGRANRALLAGFGAGLSIAAALIDLGPCVCPPLIEYDEGSMA</sequence>
<keyword evidence="6" id="KW-1185">Reference proteome</keyword>
<dbReference type="InterPro" id="IPR013751">
    <property type="entry name" value="ACP_syn_III_N"/>
</dbReference>
<dbReference type="Pfam" id="PF08541">
    <property type="entry name" value="ACP_syn_III_C"/>
    <property type="match status" value="1"/>
</dbReference>
<proteinExistence type="predicted"/>
<dbReference type="GO" id="GO:0044550">
    <property type="term" value="P:secondary metabolite biosynthetic process"/>
    <property type="evidence" value="ECO:0007669"/>
    <property type="project" value="TreeGrafter"/>
</dbReference>
<dbReference type="KEGG" id="sbr:SY1_13590"/>
<feature type="domain" description="Beta-ketoacyl-[acyl-carrier-protein] synthase III N-terminal" evidence="4">
    <location>
        <begin position="115"/>
        <end position="177"/>
    </location>
</feature>
<dbReference type="PANTHER" id="PTHR34069">
    <property type="entry name" value="3-OXOACYL-[ACYL-CARRIER-PROTEIN] SYNTHASE 3"/>
    <property type="match status" value="1"/>
</dbReference>
<dbReference type="InterPro" id="IPR016039">
    <property type="entry name" value="Thiolase-like"/>
</dbReference>
<dbReference type="GO" id="GO:0004315">
    <property type="term" value="F:3-oxoacyl-[acyl-carrier-protein] synthase activity"/>
    <property type="evidence" value="ECO:0007669"/>
    <property type="project" value="InterPro"/>
</dbReference>
<evidence type="ECO:0000313" key="5">
    <source>
        <dbReference type="EMBL" id="CBL28450.1"/>
    </source>
</evidence>
<gene>
    <name evidence="5" type="ORF">SY1_13590</name>
</gene>
<dbReference type="AlphaFoldDB" id="A0AB94IXH1"/>
<evidence type="ECO:0000259" key="4">
    <source>
        <dbReference type="Pfam" id="PF08545"/>
    </source>
</evidence>
<dbReference type="GO" id="GO:0033818">
    <property type="term" value="F:beta-ketoacyl-acyl-carrier-protein synthase III activity"/>
    <property type="evidence" value="ECO:0007669"/>
    <property type="project" value="UniProtKB-EC"/>
</dbReference>
<reference evidence="6" key="1">
    <citation type="submission" date="2010-03" db="EMBL/GenBank/DDBJ databases">
        <title>The genome sequence of Synergistetes sp. SGP1.</title>
        <authorList>
            <consortium name="metaHIT consortium -- http://www.metahit.eu/"/>
            <person name="Pajon A."/>
            <person name="Turner K."/>
            <person name="Parkhill J."/>
            <person name="Wade W."/>
            <person name="Vartoukian S."/>
        </authorList>
    </citation>
    <scope>NUCLEOTIDE SEQUENCE [LARGE SCALE GENOMIC DNA]</scope>
    <source>
        <strain evidence="6">SGP1</strain>
    </source>
</reference>
<evidence type="ECO:0000256" key="1">
    <source>
        <dbReference type="ARBA" id="ARBA00022679"/>
    </source>
</evidence>
<dbReference type="EC" id="2.3.1.180" evidence="5"/>
<feature type="domain" description="Beta-ketoacyl-[acyl-carrier-protein] synthase III C-terminal" evidence="3">
    <location>
        <begin position="253"/>
        <end position="339"/>
    </location>
</feature>
<reference evidence="5 6" key="2">
    <citation type="submission" date="2010-03" db="EMBL/GenBank/DDBJ databases">
        <authorList>
            <person name="Pajon A."/>
        </authorList>
    </citation>
    <scope>NUCLEOTIDE SEQUENCE [LARGE SCALE GENOMIC DNA]</scope>
    <source>
        <strain evidence="5 6">SGP1</strain>
    </source>
</reference>
<evidence type="ECO:0000256" key="2">
    <source>
        <dbReference type="ARBA" id="ARBA00023315"/>
    </source>
</evidence>
<accession>A0AB94IXH1</accession>
<keyword evidence="1 5" id="KW-0808">Transferase</keyword>
<dbReference type="RefSeq" id="WP_015556597.1">
    <property type="nucleotide sequence ID" value="NC_021038.1"/>
</dbReference>
<dbReference type="Pfam" id="PF08545">
    <property type="entry name" value="ACP_syn_III"/>
    <property type="match status" value="1"/>
</dbReference>
<dbReference type="Proteomes" id="UP000008957">
    <property type="component" value="Chromosome"/>
</dbReference>